<sequence length="212" mass="23918">MQHKGDTMTNDQITLKEAPINWQCKGKFHFSTGYGATKAESAIANYAAFIAPVLLYVLVWKELDWSGIQIVVAAILTLDMIGGVLTNSLGSMKRYLHANQNLDVNWLGRLVGSKFLFPAIHFQLFLVPLCFDIVWSYAFFWYGMMMVSIAIIHFTPLYLQRPVALLIVMLSIIVAQIIPSPAGLEWLAPIFMIKLVLSHGVREEPYRPTLTE</sequence>
<gene>
    <name evidence="2" type="ORF">TW71_08175</name>
</gene>
<protein>
    <submittedName>
        <fullName evidence="2">Membrane protein</fullName>
    </submittedName>
</protein>
<feature type="transmembrane region" description="Helical" evidence="1">
    <location>
        <begin position="163"/>
        <end position="182"/>
    </location>
</feature>
<keyword evidence="1" id="KW-0812">Transmembrane</keyword>
<name>A0A837G9I3_9VIBR</name>
<dbReference type="AlphaFoldDB" id="A0A837G9I3"/>
<dbReference type="EMBL" id="JXXR01000008">
    <property type="protein sequence ID" value="KJY74910.1"/>
    <property type="molecule type" value="Genomic_DNA"/>
</dbReference>
<keyword evidence="1" id="KW-1133">Transmembrane helix</keyword>
<reference evidence="2" key="1">
    <citation type="journal article" date="2015" name="BMC Genomics">
        <title>Genome mining reveals unlocked bioactive potential of marine Gram-negative bacteria.</title>
        <authorList>
            <person name="Machado H."/>
            <person name="Sonnenschein E.C."/>
            <person name="Melchiorsen J."/>
            <person name="Gram L."/>
        </authorList>
    </citation>
    <scope>NUCLEOTIDE SEQUENCE</scope>
    <source>
        <strain evidence="2">S2052</strain>
    </source>
</reference>
<evidence type="ECO:0000313" key="2">
    <source>
        <dbReference type="EMBL" id="KJY74910.1"/>
    </source>
</evidence>
<feature type="transmembrane region" description="Helical" evidence="1">
    <location>
        <begin position="43"/>
        <end position="60"/>
    </location>
</feature>
<organism evidence="2">
    <name type="scientific">Vibrio coralliilyticus</name>
    <dbReference type="NCBI Taxonomy" id="190893"/>
    <lineage>
        <taxon>Bacteria</taxon>
        <taxon>Pseudomonadati</taxon>
        <taxon>Pseudomonadota</taxon>
        <taxon>Gammaproteobacteria</taxon>
        <taxon>Vibrionales</taxon>
        <taxon>Vibrionaceae</taxon>
        <taxon>Vibrio</taxon>
    </lineage>
</organism>
<proteinExistence type="predicted"/>
<keyword evidence="1" id="KW-0472">Membrane</keyword>
<feature type="transmembrane region" description="Helical" evidence="1">
    <location>
        <begin position="133"/>
        <end position="151"/>
    </location>
</feature>
<comment type="caution">
    <text evidence="2">The sequence shown here is derived from an EMBL/GenBank/DDBJ whole genome shotgun (WGS) entry which is preliminary data.</text>
</comment>
<evidence type="ECO:0000256" key="1">
    <source>
        <dbReference type="SAM" id="Phobius"/>
    </source>
</evidence>
<accession>A0A837G9I3</accession>
<feature type="transmembrane region" description="Helical" evidence="1">
    <location>
        <begin position="66"/>
        <end position="85"/>
    </location>
</feature>
<feature type="transmembrane region" description="Helical" evidence="1">
    <location>
        <begin position="106"/>
        <end position="127"/>
    </location>
</feature>